<feature type="region of interest" description="Disordered" evidence="1">
    <location>
        <begin position="31"/>
        <end position="88"/>
    </location>
</feature>
<evidence type="ECO:0000313" key="4">
    <source>
        <dbReference type="EMBL" id="SEJ52213.1"/>
    </source>
</evidence>
<reference evidence="4 5" key="1">
    <citation type="submission" date="2016-10" db="EMBL/GenBank/DDBJ databases">
        <authorList>
            <person name="de Groot N.N."/>
        </authorList>
    </citation>
    <scope>NUCLEOTIDE SEQUENCE [LARGE SCALE GENOMIC DNA]</scope>
    <source>
        <strain evidence="4 5">DSM 2179</strain>
    </source>
</reference>
<feature type="compositionally biased region" description="Basic and acidic residues" evidence="1">
    <location>
        <begin position="189"/>
        <end position="206"/>
    </location>
</feature>
<evidence type="ECO:0008006" key="6">
    <source>
        <dbReference type="Google" id="ProtNLM"/>
    </source>
</evidence>
<name>A0A1H6ZF73_9FIRM</name>
<feature type="region of interest" description="Disordered" evidence="1">
    <location>
        <begin position="157"/>
        <end position="206"/>
    </location>
</feature>
<feature type="compositionally biased region" description="Basic and acidic residues" evidence="1">
    <location>
        <begin position="58"/>
        <end position="67"/>
    </location>
</feature>
<evidence type="ECO:0000256" key="1">
    <source>
        <dbReference type="SAM" id="MobiDB-lite"/>
    </source>
</evidence>
<evidence type="ECO:0000256" key="3">
    <source>
        <dbReference type="SAM" id="SignalP"/>
    </source>
</evidence>
<feature type="transmembrane region" description="Helical" evidence="2">
    <location>
        <begin position="97"/>
        <end position="116"/>
    </location>
</feature>
<dbReference type="STRING" id="84035.SAMN05660742_109106"/>
<sequence>MKLKKIVTIVLVCFFALSSIAFAAKGGAKFSAPKSAPSVSTPSKTSGASTTTPSKEYTPSKDAKSLSKDAPAASTKSAATPAAAASSSPWGGMMRNVGLFAGGMFLGSMLGNMFGMGGMGMGADIMGLLMNVVLLGVVFMVGRFLWNKFKNKGNNVSHFTRPQQDVSPYRNKYDMASKKNDEELPNITPEHDSYQSKSKADEYRNR</sequence>
<keyword evidence="5" id="KW-1185">Reference proteome</keyword>
<dbReference type="Proteomes" id="UP000199662">
    <property type="component" value="Unassembled WGS sequence"/>
</dbReference>
<dbReference type="AlphaFoldDB" id="A0A1H6ZF73"/>
<keyword evidence="2" id="KW-0812">Transmembrane</keyword>
<dbReference type="EMBL" id="FNZK01000009">
    <property type="protein sequence ID" value="SEJ52213.1"/>
    <property type="molecule type" value="Genomic_DNA"/>
</dbReference>
<feature type="compositionally biased region" description="Basic and acidic residues" evidence="1">
    <location>
        <begin position="171"/>
        <end position="182"/>
    </location>
</feature>
<keyword evidence="2" id="KW-1133">Transmembrane helix</keyword>
<dbReference type="RefSeq" id="WP_019553560.1">
    <property type="nucleotide sequence ID" value="NZ_FNZK01000009.1"/>
</dbReference>
<feature type="compositionally biased region" description="Polar residues" evidence="1">
    <location>
        <begin position="37"/>
        <end position="57"/>
    </location>
</feature>
<proteinExistence type="predicted"/>
<keyword evidence="2" id="KW-0472">Membrane</keyword>
<protein>
    <recommendedName>
        <fullName evidence="6">Preprotein translocase subunit Tim44</fullName>
    </recommendedName>
</protein>
<evidence type="ECO:0000313" key="5">
    <source>
        <dbReference type="Proteomes" id="UP000199662"/>
    </source>
</evidence>
<feature type="chain" id="PRO_5011743051" description="Preprotein translocase subunit Tim44" evidence="3">
    <location>
        <begin position="24"/>
        <end position="206"/>
    </location>
</feature>
<organism evidence="4 5">
    <name type="scientific">Propionispira arboris</name>
    <dbReference type="NCBI Taxonomy" id="84035"/>
    <lineage>
        <taxon>Bacteria</taxon>
        <taxon>Bacillati</taxon>
        <taxon>Bacillota</taxon>
        <taxon>Negativicutes</taxon>
        <taxon>Selenomonadales</taxon>
        <taxon>Selenomonadaceae</taxon>
        <taxon>Propionispira</taxon>
    </lineage>
</organism>
<keyword evidence="3" id="KW-0732">Signal</keyword>
<feature type="compositionally biased region" description="Low complexity" evidence="1">
    <location>
        <begin position="68"/>
        <end position="88"/>
    </location>
</feature>
<accession>A0A1H6ZF73</accession>
<feature type="transmembrane region" description="Helical" evidence="2">
    <location>
        <begin position="128"/>
        <end position="146"/>
    </location>
</feature>
<feature type="signal peptide" evidence="3">
    <location>
        <begin position="1"/>
        <end position="23"/>
    </location>
</feature>
<gene>
    <name evidence="4" type="ORF">SAMN05660742_109106</name>
</gene>
<evidence type="ECO:0000256" key="2">
    <source>
        <dbReference type="SAM" id="Phobius"/>
    </source>
</evidence>
<feature type="compositionally biased region" description="Polar residues" evidence="1">
    <location>
        <begin position="157"/>
        <end position="166"/>
    </location>
</feature>